<dbReference type="PROSITE" id="PS00615">
    <property type="entry name" value="C_TYPE_LECTIN_1"/>
    <property type="match status" value="1"/>
</dbReference>
<dbReference type="Pfam" id="PF00059">
    <property type="entry name" value="Lectin_C"/>
    <property type="match status" value="3"/>
</dbReference>
<dbReference type="Proteomes" id="UP000265140">
    <property type="component" value="Chromosome 7"/>
</dbReference>
<dbReference type="GeneTree" id="ENSGT01100000263473"/>
<protein>
    <recommendedName>
        <fullName evidence="2">C-type lectin domain-containing protein</fullName>
    </recommendedName>
</protein>
<proteinExistence type="predicted"/>
<dbReference type="InterPro" id="IPR016186">
    <property type="entry name" value="C-type_lectin-like/link_sf"/>
</dbReference>
<dbReference type="SUPFAM" id="SSF56436">
    <property type="entry name" value="C-type lectin-like"/>
    <property type="match status" value="3"/>
</dbReference>
<reference evidence="3" key="2">
    <citation type="submission" date="2020-02" db="EMBL/GenBank/DDBJ databases">
        <title>Esox lucius (northern pike) genome, fEsoLuc1, primary haplotype.</title>
        <authorList>
            <person name="Myers G."/>
            <person name="Karagic N."/>
            <person name="Meyer A."/>
            <person name="Pippel M."/>
            <person name="Reichard M."/>
            <person name="Winkler S."/>
            <person name="Tracey A."/>
            <person name="Sims Y."/>
            <person name="Howe K."/>
            <person name="Rhie A."/>
            <person name="Formenti G."/>
            <person name="Durbin R."/>
            <person name="Fedrigo O."/>
            <person name="Jarvis E.D."/>
        </authorList>
    </citation>
    <scope>NUCLEOTIDE SEQUENCE [LARGE SCALE GENOMIC DNA]</scope>
</reference>
<dbReference type="InterPro" id="IPR016187">
    <property type="entry name" value="CTDL_fold"/>
</dbReference>
<dbReference type="SMART" id="SM00034">
    <property type="entry name" value="CLECT"/>
    <property type="match status" value="2"/>
</dbReference>
<evidence type="ECO:0000256" key="1">
    <source>
        <dbReference type="ARBA" id="ARBA00023157"/>
    </source>
</evidence>
<dbReference type="InterPro" id="IPR018378">
    <property type="entry name" value="C-type_lectin_CS"/>
</dbReference>
<reference evidence="3" key="3">
    <citation type="submission" date="2025-08" db="UniProtKB">
        <authorList>
            <consortium name="Ensembl"/>
        </authorList>
    </citation>
    <scope>IDENTIFICATION</scope>
</reference>
<dbReference type="PANTHER" id="PTHR45784:SF3">
    <property type="entry name" value="C-TYPE LECTIN DOMAIN FAMILY 4 MEMBER K-LIKE-RELATED"/>
    <property type="match status" value="1"/>
</dbReference>
<keyword evidence="4" id="KW-1185">Reference proteome</keyword>
<feature type="domain" description="C-type lectin" evidence="2">
    <location>
        <begin position="24"/>
        <end position="130"/>
    </location>
</feature>
<dbReference type="Ensembl" id="ENSELUT00000012960.3">
    <property type="protein sequence ID" value="ENSELUP00000004074.3"/>
    <property type="gene ID" value="ENSELUG00000008921.3"/>
</dbReference>
<dbReference type="PANTHER" id="PTHR45784">
    <property type="entry name" value="C-TYPE LECTIN DOMAIN FAMILY 20 MEMBER A-RELATED"/>
    <property type="match status" value="1"/>
</dbReference>
<evidence type="ECO:0000259" key="2">
    <source>
        <dbReference type="PROSITE" id="PS50041"/>
    </source>
</evidence>
<feature type="domain" description="C-type lectin" evidence="2">
    <location>
        <begin position="214"/>
        <end position="323"/>
    </location>
</feature>
<reference evidence="3" key="4">
    <citation type="submission" date="2025-09" db="UniProtKB">
        <authorList>
            <consortium name="Ensembl"/>
        </authorList>
    </citation>
    <scope>IDENTIFICATION</scope>
</reference>
<dbReference type="AlphaFoldDB" id="A0A3P8XK99"/>
<accession>A0A3P8XK99</accession>
<sequence>RPKSFYFLAYMRLSVLPPCLSVQYHFIAEPGTLTDAQSNCTQNYTGLGTAENMREIDMFNIVTAHWKETTWLEPGNGTWRWSLDGTELKGEGFWEHKQPDFQDNNEFCVFVEAEKWHDEQCDKIHSFVCYDEHNHPNEYIHIVNLQKKWAESQQYCRQNHTDLAIVRNSAEWEKVKNISLSSNNNSVWIGLRKLPCVWGWSNNTGSCSMDNLVLVNENKTWSEALWSCRDKGMELVSVLNQNIQNWVQQRADNASSPFVWLGLRYSCTLNFWFWVSGNYSCYQNWADGQGHNTEQCEITGAIKTDGGHWSSLPETDRHNFICTNYNNNNNNTFYLYCTLHMKDTSQSATGAQIKTLKHKNSQKQYKNKIILRKCNRK</sequence>
<organism evidence="3 4">
    <name type="scientific">Esox lucius</name>
    <name type="common">Northern pike</name>
    <dbReference type="NCBI Taxonomy" id="8010"/>
    <lineage>
        <taxon>Eukaryota</taxon>
        <taxon>Metazoa</taxon>
        <taxon>Chordata</taxon>
        <taxon>Craniata</taxon>
        <taxon>Vertebrata</taxon>
        <taxon>Euteleostomi</taxon>
        <taxon>Actinopterygii</taxon>
        <taxon>Neopterygii</taxon>
        <taxon>Teleostei</taxon>
        <taxon>Protacanthopterygii</taxon>
        <taxon>Esociformes</taxon>
        <taxon>Esocidae</taxon>
        <taxon>Esox</taxon>
    </lineage>
</organism>
<evidence type="ECO:0000313" key="4">
    <source>
        <dbReference type="Proteomes" id="UP000265140"/>
    </source>
</evidence>
<dbReference type="Bgee" id="ENSELUG00000008921">
    <property type="expression patterns" value="Expressed in nose and 8 other cell types or tissues"/>
</dbReference>
<feature type="domain" description="C-type lectin" evidence="2">
    <location>
        <begin position="125"/>
        <end position="211"/>
    </location>
</feature>
<dbReference type="PROSITE" id="PS50041">
    <property type="entry name" value="C_TYPE_LECTIN_2"/>
    <property type="match status" value="3"/>
</dbReference>
<keyword evidence="1" id="KW-1015">Disulfide bond</keyword>
<evidence type="ECO:0000313" key="3">
    <source>
        <dbReference type="Ensembl" id="ENSELUP00000004074.3"/>
    </source>
</evidence>
<dbReference type="OMA" id="ICYNAST"/>
<dbReference type="CDD" id="cd00037">
    <property type="entry name" value="CLECT"/>
    <property type="match status" value="2"/>
</dbReference>
<dbReference type="InterPro" id="IPR001304">
    <property type="entry name" value="C-type_lectin-like"/>
</dbReference>
<accession>A0A3P8XHU4</accession>
<dbReference type="Gene3D" id="3.10.100.10">
    <property type="entry name" value="Mannose-Binding Protein A, subunit A"/>
    <property type="match status" value="3"/>
</dbReference>
<reference evidence="4" key="1">
    <citation type="journal article" date="2014" name="PLoS ONE">
        <title>The genome and linkage map of the northern pike (Esox lucius): conserved synteny revealed between the salmonid sister group and the Neoteleostei.</title>
        <authorList>
            <person name="Rondeau E.B."/>
            <person name="Minkley D.R."/>
            <person name="Leong J.S."/>
            <person name="Messmer A.M."/>
            <person name="Jantzen J.R."/>
            <person name="von Schalburg K.R."/>
            <person name="Lemon C."/>
            <person name="Bird N.H."/>
            <person name="Koop B.F."/>
        </authorList>
    </citation>
    <scope>NUCLEOTIDE SEQUENCE</scope>
</reference>
<name>A0A3P8XK99_ESOLU</name>